<accession>A0ABP3MDD7</accession>
<dbReference type="PANTHER" id="PTHR30483">
    <property type="entry name" value="LEUCINE-SPECIFIC-BINDING PROTEIN"/>
    <property type="match status" value="1"/>
</dbReference>
<protein>
    <submittedName>
        <fullName evidence="5">Amino acid ABC transporter substrate-binding protein</fullName>
    </submittedName>
</protein>
<keyword evidence="6" id="KW-1185">Reference proteome</keyword>
<dbReference type="EMBL" id="BAAAEN010000017">
    <property type="protein sequence ID" value="GAA0518169.1"/>
    <property type="molecule type" value="Genomic_DNA"/>
</dbReference>
<evidence type="ECO:0000256" key="2">
    <source>
        <dbReference type="ARBA" id="ARBA00022729"/>
    </source>
</evidence>
<dbReference type="InterPro" id="IPR006311">
    <property type="entry name" value="TAT_signal"/>
</dbReference>
<dbReference type="PANTHER" id="PTHR30483:SF37">
    <property type="entry name" value="ABC TRANSPORTER SUBSTRATE-BINDING PROTEIN"/>
    <property type="match status" value="1"/>
</dbReference>
<name>A0ABP3MDD7_9BURK</name>
<reference evidence="6" key="1">
    <citation type="journal article" date="2019" name="Int. J. Syst. Evol. Microbiol.">
        <title>The Global Catalogue of Microorganisms (GCM) 10K type strain sequencing project: providing services to taxonomists for standard genome sequencing and annotation.</title>
        <authorList>
            <consortium name="The Broad Institute Genomics Platform"/>
            <consortium name="The Broad Institute Genome Sequencing Center for Infectious Disease"/>
            <person name="Wu L."/>
            <person name="Ma J."/>
        </authorList>
    </citation>
    <scope>NUCLEOTIDE SEQUENCE [LARGE SCALE GENOMIC DNA]</scope>
    <source>
        <strain evidence="6">JCM 14330</strain>
    </source>
</reference>
<keyword evidence="2 3" id="KW-0732">Signal</keyword>
<dbReference type="Gene3D" id="3.40.50.2300">
    <property type="match status" value="2"/>
</dbReference>
<dbReference type="PROSITE" id="PS51318">
    <property type="entry name" value="TAT"/>
    <property type="match status" value="1"/>
</dbReference>
<feature type="domain" description="Leucine-binding protein" evidence="4">
    <location>
        <begin position="31"/>
        <end position="363"/>
    </location>
</feature>
<dbReference type="InterPro" id="IPR051010">
    <property type="entry name" value="BCAA_transport"/>
</dbReference>
<comment type="similarity">
    <text evidence="1">Belongs to the leucine-binding protein family.</text>
</comment>
<dbReference type="CDD" id="cd06338">
    <property type="entry name" value="PBP1_ABC_ligand_binding-like"/>
    <property type="match status" value="1"/>
</dbReference>
<comment type="caution">
    <text evidence="5">The sequence shown here is derived from an EMBL/GenBank/DDBJ whole genome shotgun (WGS) entry which is preliminary data.</text>
</comment>
<proteinExistence type="inferred from homology"/>
<gene>
    <name evidence="5" type="ORF">GCM10009097_39560</name>
</gene>
<sequence length="403" mass="44288">MQRRQFATLLAAAAATALAAPALGQSKAPAEIRIGYAISKTGAYAGGASTTVLPNYQMWAADVQQAGGIEIGGKRVPVRFFEYDDRSNSEEAVRAVERLINQDKVDFILPPWGTAMNLAVAPILHKHNYPHLATTMISDHIPQLRERWSNLFFFTLTSTDYANGVVDVLTRLREEGKIKGKVAIVNVADQFGLELSKAAREGLKKAKFDIVYDQSYPLGSQELQTILNEVRRREPEAFLAFSYPPDTMALNDQAKVVGFNPKVFYTAIGTVFPMFKNRFGANADGVMGLGGVSAELPVTRDYRERHLAMFKQEADYNGSAVTYATLQILQQAITRAGSIDRKAVSEQIRTGSFETVLGPVKLTNRLWAEASSVGQWQGGVFQPISPKTAIGVKPAVFPKPEWK</sequence>
<evidence type="ECO:0000313" key="5">
    <source>
        <dbReference type="EMBL" id="GAA0518169.1"/>
    </source>
</evidence>
<evidence type="ECO:0000256" key="1">
    <source>
        <dbReference type="ARBA" id="ARBA00010062"/>
    </source>
</evidence>
<organism evidence="5 6">
    <name type="scientific">Pigmentiphaga daeguensis</name>
    <dbReference type="NCBI Taxonomy" id="414049"/>
    <lineage>
        <taxon>Bacteria</taxon>
        <taxon>Pseudomonadati</taxon>
        <taxon>Pseudomonadota</taxon>
        <taxon>Betaproteobacteria</taxon>
        <taxon>Burkholderiales</taxon>
        <taxon>Alcaligenaceae</taxon>
        <taxon>Pigmentiphaga</taxon>
    </lineage>
</organism>
<dbReference type="InterPro" id="IPR028082">
    <property type="entry name" value="Peripla_BP_I"/>
</dbReference>
<dbReference type="Pfam" id="PF13458">
    <property type="entry name" value="Peripla_BP_6"/>
    <property type="match status" value="1"/>
</dbReference>
<feature type="signal peptide" evidence="3">
    <location>
        <begin position="1"/>
        <end position="19"/>
    </location>
</feature>
<evidence type="ECO:0000256" key="3">
    <source>
        <dbReference type="SAM" id="SignalP"/>
    </source>
</evidence>
<dbReference type="SUPFAM" id="SSF53822">
    <property type="entry name" value="Periplasmic binding protein-like I"/>
    <property type="match status" value="1"/>
</dbReference>
<dbReference type="Proteomes" id="UP001501706">
    <property type="component" value="Unassembled WGS sequence"/>
</dbReference>
<evidence type="ECO:0000259" key="4">
    <source>
        <dbReference type="Pfam" id="PF13458"/>
    </source>
</evidence>
<evidence type="ECO:0000313" key="6">
    <source>
        <dbReference type="Proteomes" id="UP001501706"/>
    </source>
</evidence>
<dbReference type="InterPro" id="IPR028081">
    <property type="entry name" value="Leu-bd"/>
</dbReference>
<feature type="chain" id="PRO_5045155984" evidence="3">
    <location>
        <begin position="20"/>
        <end position="403"/>
    </location>
</feature>
<dbReference type="RefSeq" id="WP_087836613.1">
    <property type="nucleotide sequence ID" value="NZ_BAAAEN010000017.1"/>
</dbReference>